<dbReference type="CDD" id="cd02440">
    <property type="entry name" value="AdoMet_MTases"/>
    <property type="match status" value="1"/>
</dbReference>
<dbReference type="InterPro" id="IPR029063">
    <property type="entry name" value="SAM-dependent_MTases_sf"/>
</dbReference>
<dbReference type="GO" id="GO:0008276">
    <property type="term" value="F:protein methyltransferase activity"/>
    <property type="evidence" value="ECO:0007669"/>
    <property type="project" value="InterPro"/>
</dbReference>
<keyword evidence="2" id="KW-0949">S-adenosyl-L-methionine</keyword>
<evidence type="ECO:0000256" key="1">
    <source>
        <dbReference type="ARBA" id="ARBA00022603"/>
    </source>
</evidence>
<evidence type="ECO:0000313" key="5">
    <source>
        <dbReference type="RefSeq" id="XP_007436212.1"/>
    </source>
</evidence>
<accession>A0A9F2R5F9</accession>
<evidence type="ECO:0000256" key="3">
    <source>
        <dbReference type="SAM" id="MobiDB-lite"/>
    </source>
</evidence>
<organism evidence="5">
    <name type="scientific">Python bivittatus</name>
    <name type="common">Burmese python</name>
    <name type="synonym">Python molurus bivittatus</name>
    <dbReference type="NCBI Taxonomy" id="176946"/>
    <lineage>
        <taxon>Eukaryota</taxon>
        <taxon>Metazoa</taxon>
        <taxon>Chordata</taxon>
        <taxon>Craniata</taxon>
        <taxon>Vertebrata</taxon>
        <taxon>Euteleostomi</taxon>
        <taxon>Lepidosauria</taxon>
        <taxon>Squamata</taxon>
        <taxon>Bifurcata</taxon>
        <taxon>Unidentata</taxon>
        <taxon>Episquamata</taxon>
        <taxon>Toxicofera</taxon>
        <taxon>Serpentes</taxon>
        <taxon>Henophidia</taxon>
        <taxon>Pythonidae</taxon>
        <taxon>Python</taxon>
    </lineage>
</organism>
<dbReference type="CTD" id="79091"/>
<reference evidence="5" key="1">
    <citation type="submission" date="2023-09" db="UniProtKB">
        <authorList>
            <consortium name="RefSeq"/>
        </authorList>
    </citation>
    <scope>IDENTIFICATION</scope>
    <source>
        <tissue evidence="5 6">Liver</tissue>
    </source>
</reference>
<dbReference type="Gene3D" id="3.40.50.150">
    <property type="entry name" value="Vaccinia Virus protein VP39"/>
    <property type="match status" value="1"/>
</dbReference>
<keyword evidence="4" id="KW-1185">Reference proteome</keyword>
<evidence type="ECO:0000313" key="6">
    <source>
        <dbReference type="RefSeq" id="XP_025027578.1"/>
    </source>
</evidence>
<sequence length="399" mass="45320">MDETVFRSDTVLSDIHLHTANKRHFMVRLNAVGQPVFLSQFKLLLDNNQWDPETEERDRKASLGCQSRGEEELIAEEGAGAQDSPDSTEEEGDFCRGTEALLDEDGDLQVVRKIPLPHTGDADHTRSKACPIILTKGGDVLEEQEHESNGCNIVKIEHTMATPLEDVGKQVWRGAVLLADYILSRQDLFKGCTVLELGGGTGVVSIIMAKAAKTVYCTDVGEDLLSMCERNVALNKHFIGPIGTEIRVKKLDWQQDDFCTDPEDCFSWSEKEIAELHDLTTVILAADVFYDDDLTDAFFKTLYRITSNLRNSCTIYFSMEKRFNFTLRHMDVVCEAYNHFRSTLDELLKTRDGKMRYSIEPIDLSFPQHIVYERVPQLELWKLSAEKIPDEHCPRPPRD</sequence>
<keyword evidence="1 5" id="KW-0808">Transferase</keyword>
<dbReference type="Pfam" id="PF10294">
    <property type="entry name" value="Methyltransf_16"/>
    <property type="match status" value="1"/>
</dbReference>
<dbReference type="GO" id="GO:0005634">
    <property type="term" value="C:nucleus"/>
    <property type="evidence" value="ECO:0007669"/>
    <property type="project" value="TreeGrafter"/>
</dbReference>
<dbReference type="Proteomes" id="UP000695026">
    <property type="component" value="Unplaced"/>
</dbReference>
<dbReference type="PANTHER" id="PTHR23108:SF0">
    <property type="entry name" value="METHYLTRANSFERASE-LIKE PROTEIN 22"/>
    <property type="match status" value="1"/>
</dbReference>
<dbReference type="SUPFAM" id="SSF53335">
    <property type="entry name" value="S-adenosyl-L-methionine-dependent methyltransferases"/>
    <property type="match status" value="1"/>
</dbReference>
<dbReference type="InterPro" id="IPR038899">
    <property type="entry name" value="METTL22"/>
</dbReference>
<dbReference type="KEGG" id="pbi:103068021"/>
<dbReference type="RefSeq" id="XP_007436212.1">
    <property type="nucleotide sequence ID" value="XM_007436150.3"/>
</dbReference>
<dbReference type="RefSeq" id="XP_025027578.1">
    <property type="nucleotide sequence ID" value="XM_025171810.1"/>
</dbReference>
<protein>
    <submittedName>
        <fullName evidence="5 6">Methyltransferase-like protein 22</fullName>
    </submittedName>
</protein>
<evidence type="ECO:0000313" key="4">
    <source>
        <dbReference type="Proteomes" id="UP000695026"/>
    </source>
</evidence>
<feature type="region of interest" description="Disordered" evidence="3">
    <location>
        <begin position="73"/>
        <end position="93"/>
    </location>
</feature>
<dbReference type="OrthoDB" id="46564at2759"/>
<dbReference type="PANTHER" id="PTHR23108">
    <property type="entry name" value="METHYLTRANSFERASE-RELATED"/>
    <property type="match status" value="1"/>
</dbReference>
<dbReference type="GO" id="GO:0032259">
    <property type="term" value="P:methylation"/>
    <property type="evidence" value="ECO:0007669"/>
    <property type="project" value="UniProtKB-KW"/>
</dbReference>
<dbReference type="InterPro" id="IPR019410">
    <property type="entry name" value="Methyltransf_16"/>
</dbReference>
<dbReference type="OMA" id="AYERIQQ"/>
<evidence type="ECO:0000256" key="2">
    <source>
        <dbReference type="ARBA" id="ARBA00022691"/>
    </source>
</evidence>
<gene>
    <name evidence="5 6" type="primary">METTL22</name>
</gene>
<name>A0A9F2R5F9_PYTBI</name>
<dbReference type="AlphaFoldDB" id="A0A9F2R5F9"/>
<proteinExistence type="predicted"/>
<keyword evidence="1 5" id="KW-0489">Methyltransferase</keyword>
<dbReference type="GeneID" id="103068021"/>